<organism evidence="3 4">
    <name type="scientific">Dioszegia hungarica</name>
    <dbReference type="NCBI Taxonomy" id="4972"/>
    <lineage>
        <taxon>Eukaryota</taxon>
        <taxon>Fungi</taxon>
        <taxon>Dikarya</taxon>
        <taxon>Basidiomycota</taxon>
        <taxon>Agaricomycotina</taxon>
        <taxon>Tremellomycetes</taxon>
        <taxon>Tremellales</taxon>
        <taxon>Bulleribasidiaceae</taxon>
        <taxon>Dioszegia</taxon>
    </lineage>
</organism>
<dbReference type="SUPFAM" id="SSF55347">
    <property type="entry name" value="Glyceraldehyde-3-phosphate dehydrogenase-like, C-terminal domain"/>
    <property type="match status" value="1"/>
</dbReference>
<dbReference type="Pfam" id="PF02894">
    <property type="entry name" value="GFO_IDH_MocA_C"/>
    <property type="match status" value="1"/>
</dbReference>
<dbReference type="Gene3D" id="3.30.360.10">
    <property type="entry name" value="Dihydrodipicolinate Reductase, domain 2"/>
    <property type="match status" value="1"/>
</dbReference>
<reference evidence="3" key="1">
    <citation type="journal article" date="2022" name="G3 (Bethesda)">
        <title>High quality genome of the basidiomycete yeast Dioszegia hungarica PDD-24b-2 isolated from cloud water.</title>
        <authorList>
            <person name="Jarrige D."/>
            <person name="Haridas S."/>
            <person name="Bleykasten-Grosshans C."/>
            <person name="Joly M."/>
            <person name="Nadalig T."/>
            <person name="Sancelme M."/>
            <person name="Vuilleumier S."/>
            <person name="Grigoriev I.V."/>
            <person name="Amato P."/>
            <person name="Bringel F."/>
        </authorList>
    </citation>
    <scope>NUCLEOTIDE SEQUENCE</scope>
    <source>
        <strain evidence="3">PDD-24b-2</strain>
    </source>
</reference>
<name>A0AA38LXL3_9TREE</name>
<evidence type="ECO:0000259" key="2">
    <source>
        <dbReference type="Pfam" id="PF02894"/>
    </source>
</evidence>
<evidence type="ECO:0000313" key="3">
    <source>
        <dbReference type="EMBL" id="KAI9638129.1"/>
    </source>
</evidence>
<dbReference type="Gene3D" id="3.40.50.720">
    <property type="entry name" value="NAD(P)-binding Rossmann-like Domain"/>
    <property type="match status" value="1"/>
</dbReference>
<gene>
    <name evidence="3" type="ORF">MKK02DRAFT_23237</name>
</gene>
<dbReference type="GO" id="GO:0000166">
    <property type="term" value="F:nucleotide binding"/>
    <property type="evidence" value="ECO:0007669"/>
    <property type="project" value="InterPro"/>
</dbReference>
<accession>A0AA38LXL3</accession>
<comment type="caution">
    <text evidence="3">The sequence shown here is derived from an EMBL/GenBank/DDBJ whole genome shotgun (WGS) entry which is preliminary data.</text>
</comment>
<dbReference type="RefSeq" id="XP_052947906.1">
    <property type="nucleotide sequence ID" value="XM_053086694.1"/>
</dbReference>
<dbReference type="PANTHER" id="PTHR43377:SF12">
    <property type="entry name" value="BINDING ROSSMANN FOLD OXIDOREDUCTASE, PUTATIVE (AFU_ORTHOLOGUE AFUA_3G11840)-RELATED"/>
    <property type="match status" value="1"/>
</dbReference>
<dbReference type="GeneID" id="77725895"/>
<dbReference type="InterPro" id="IPR051450">
    <property type="entry name" value="Gfo/Idh/MocA_Oxidoreductases"/>
</dbReference>
<dbReference type="AlphaFoldDB" id="A0AA38LXL3"/>
<dbReference type="Pfam" id="PF01408">
    <property type="entry name" value="GFO_IDH_MocA"/>
    <property type="match status" value="1"/>
</dbReference>
<evidence type="ECO:0000259" key="1">
    <source>
        <dbReference type="Pfam" id="PF01408"/>
    </source>
</evidence>
<evidence type="ECO:0000313" key="4">
    <source>
        <dbReference type="Proteomes" id="UP001164286"/>
    </source>
</evidence>
<feature type="domain" description="Gfo/Idh/MocA-like oxidoreductase C-terminal" evidence="2">
    <location>
        <begin position="166"/>
        <end position="442"/>
    </location>
</feature>
<keyword evidence="4" id="KW-1185">Reference proteome</keyword>
<feature type="domain" description="Gfo/Idh/MocA-like oxidoreductase N-terminal" evidence="1">
    <location>
        <begin position="31"/>
        <end position="153"/>
    </location>
</feature>
<proteinExistence type="predicted"/>
<dbReference type="EMBL" id="JAKWFO010000003">
    <property type="protein sequence ID" value="KAI9638129.1"/>
    <property type="molecule type" value="Genomic_DNA"/>
</dbReference>
<dbReference type="SUPFAM" id="SSF51735">
    <property type="entry name" value="NAD(P)-binding Rossmann-fold domains"/>
    <property type="match status" value="1"/>
</dbReference>
<dbReference type="Proteomes" id="UP001164286">
    <property type="component" value="Unassembled WGS sequence"/>
</dbReference>
<protein>
    <submittedName>
        <fullName evidence="3">Streptomycin biosynthesis protein StrI</fullName>
    </submittedName>
</protein>
<dbReference type="InterPro" id="IPR036291">
    <property type="entry name" value="NAD(P)-bd_dom_sf"/>
</dbReference>
<dbReference type="InterPro" id="IPR000683">
    <property type="entry name" value="Gfo/Idh/MocA-like_OxRdtase_N"/>
</dbReference>
<sequence length="458" mass="50056">MAEIDIPRGNGSVVNGLGETSGVKGLTKCVTVAVIGAGQRGQIYAEYALQRPDAMKVVAVAEPRPHRRKVTSRAHSITPEMQFPDWKEMLAKGRIADAVTVCVLDDLHAEVVSECAKLGYHILCEKPMATKVEHCVQTVKDVQAQPGTIFGVGHVLRYSPYNRAVKAVIDSGALGEIINIQHIEPVGNQHFAHSYVRGNWGREAETTFALMSKSCHDIDILSYYLSGLTPVKVHSFGSIGHFKRSKKPKDAGGATRCLECPYEAQCVWSAKKIYVEPLSQTEDRERWARHVVDADVLDIENVTEALKTSPYGRCVYEAGNDVVDHQVVNIEYEGGVTASMTMSAFTEAVCDRGTRIQGTKGELVGDMVNFTVFDFLTRTKTVHNPPNEGGGHGGGDLGLSRAFVQAVAEGDQAVLGVTPEEVLNSHLLVFAAEKARREERVVRFEEFKKGAMTGEDVF</sequence>
<dbReference type="PANTHER" id="PTHR43377">
    <property type="entry name" value="BILIVERDIN REDUCTASE A"/>
    <property type="match status" value="1"/>
</dbReference>
<dbReference type="InterPro" id="IPR004104">
    <property type="entry name" value="Gfo/Idh/MocA-like_OxRdtase_C"/>
</dbReference>